<dbReference type="KEGG" id="ptrr:6348724"/>
<reference evidence="1" key="1">
    <citation type="journal article" date="2018" name="BMC Genomics">
        <title>Comparative genomics of the wheat fungal pathogen Pyrenophora tritici-repentis reveals chromosomal variations and genome plasticity.</title>
        <authorList>
            <person name="Moolhuijzen P."/>
            <person name="See P.T."/>
            <person name="Hane J.K."/>
            <person name="Shi G."/>
            <person name="Liu Z."/>
            <person name="Oliver R.P."/>
            <person name="Moffat C.S."/>
        </authorList>
    </citation>
    <scope>NUCLEOTIDE SEQUENCE [LARGE SCALE GENOMIC DNA]</scope>
    <source>
        <strain evidence="1">M4</strain>
    </source>
</reference>
<proteinExistence type="predicted"/>
<dbReference type="RefSeq" id="XP_065963232.1">
    <property type="nucleotide sequence ID" value="XM_066106294.1"/>
</dbReference>
<organism evidence="1 2">
    <name type="scientific">Pyrenophora tritici-repentis</name>
    <dbReference type="NCBI Taxonomy" id="45151"/>
    <lineage>
        <taxon>Eukaryota</taxon>
        <taxon>Fungi</taxon>
        <taxon>Dikarya</taxon>
        <taxon>Ascomycota</taxon>
        <taxon>Pezizomycotina</taxon>
        <taxon>Dothideomycetes</taxon>
        <taxon>Pleosporomycetidae</taxon>
        <taxon>Pleosporales</taxon>
        <taxon>Pleosporineae</taxon>
        <taxon>Pleosporaceae</taxon>
        <taxon>Pyrenophora</taxon>
    </lineage>
</organism>
<sequence>MTVQEYRLQLDEHRELAIEYSGDLSKGRIQESGVEDPVPTALFLSIDQISRDHAFAADYLFLAASVDRKAISLDLLEAVSMQAREDAIRMLDKYALIFIDSSIKPYASDCKCRDRSKNGLNALQYTLMQLQFSLLASNRSFILREASLA</sequence>
<protein>
    <submittedName>
        <fullName evidence="1">Uncharacterized protein</fullName>
    </submittedName>
</protein>
<dbReference type="AlphaFoldDB" id="A0A317AVN5"/>
<name>A0A317AVN5_9PLEO</name>
<evidence type="ECO:0000313" key="1">
    <source>
        <dbReference type="EMBL" id="KAF7572882.1"/>
    </source>
</evidence>
<dbReference type="EMBL" id="NQIK02000003">
    <property type="protein sequence ID" value="KAF7572882.1"/>
    <property type="molecule type" value="Genomic_DNA"/>
</dbReference>
<accession>A0A317AVN5</accession>
<comment type="caution">
    <text evidence="1">The sequence shown here is derived from an EMBL/GenBank/DDBJ whole genome shotgun (WGS) entry which is preliminary data.</text>
</comment>
<gene>
    <name evidence="1" type="ORF">PtrM4_077870</name>
</gene>
<dbReference type="Proteomes" id="UP000245464">
    <property type="component" value="Chromosome 3"/>
</dbReference>
<dbReference type="GeneID" id="6348724"/>
<evidence type="ECO:0000313" key="2">
    <source>
        <dbReference type="Proteomes" id="UP000245464"/>
    </source>
</evidence>